<dbReference type="GO" id="GO:0055085">
    <property type="term" value="P:transmembrane transport"/>
    <property type="evidence" value="ECO:0007669"/>
    <property type="project" value="InterPro"/>
</dbReference>
<feature type="transmembrane region" description="Helical" evidence="7">
    <location>
        <begin position="304"/>
        <end position="325"/>
    </location>
</feature>
<dbReference type="Gene3D" id="1.10.3720.10">
    <property type="entry name" value="MetI-like"/>
    <property type="match status" value="1"/>
</dbReference>
<evidence type="ECO:0000256" key="2">
    <source>
        <dbReference type="ARBA" id="ARBA00022448"/>
    </source>
</evidence>
<evidence type="ECO:0000259" key="9">
    <source>
        <dbReference type="PROSITE" id="PS50928"/>
    </source>
</evidence>
<dbReference type="InterPro" id="IPR000515">
    <property type="entry name" value="MetI-like"/>
</dbReference>
<evidence type="ECO:0000256" key="7">
    <source>
        <dbReference type="RuleBase" id="RU363032"/>
    </source>
</evidence>
<evidence type="ECO:0000256" key="4">
    <source>
        <dbReference type="ARBA" id="ARBA00022692"/>
    </source>
</evidence>
<comment type="similarity">
    <text evidence="7">Belongs to the binding-protein-dependent transport system permease family.</text>
</comment>
<feature type="compositionally biased region" description="Low complexity" evidence="8">
    <location>
        <begin position="20"/>
        <end position="30"/>
    </location>
</feature>
<comment type="caution">
    <text evidence="10">The sequence shown here is derived from an EMBL/GenBank/DDBJ whole genome shotgun (WGS) entry which is preliminary data.</text>
</comment>
<evidence type="ECO:0000256" key="1">
    <source>
        <dbReference type="ARBA" id="ARBA00004651"/>
    </source>
</evidence>
<dbReference type="PANTHER" id="PTHR30193:SF37">
    <property type="entry name" value="INNER MEMBRANE ABC TRANSPORTER PERMEASE PROTEIN YCJO"/>
    <property type="match status" value="1"/>
</dbReference>
<feature type="transmembrane region" description="Helical" evidence="7">
    <location>
        <begin position="108"/>
        <end position="130"/>
    </location>
</feature>
<reference evidence="10 11" key="1">
    <citation type="submission" date="2018-06" db="EMBL/GenBank/DDBJ databases">
        <title>Streptomyces reniochalinae sp. nov. and Streptomyces diacarnus sp. nov. from marine sponges.</title>
        <authorList>
            <person name="Li L."/>
        </authorList>
    </citation>
    <scope>NUCLEOTIDE SEQUENCE [LARGE SCALE GENOMIC DNA]</scope>
    <source>
        <strain evidence="10 11">LHW51701</strain>
    </source>
</reference>
<comment type="subcellular location">
    <subcellularLocation>
        <location evidence="1 7">Cell membrane</location>
        <topology evidence="1 7">Multi-pass membrane protein</topology>
    </subcellularLocation>
</comment>
<keyword evidence="3" id="KW-1003">Cell membrane</keyword>
<dbReference type="RefSeq" id="WP_114024599.1">
    <property type="nucleotide sequence ID" value="NZ_QOIN01000053.1"/>
</dbReference>
<dbReference type="InterPro" id="IPR035906">
    <property type="entry name" value="MetI-like_sf"/>
</dbReference>
<dbReference type="AlphaFoldDB" id="A0A367EL02"/>
<evidence type="ECO:0000256" key="8">
    <source>
        <dbReference type="SAM" id="MobiDB-lite"/>
    </source>
</evidence>
<evidence type="ECO:0000313" key="11">
    <source>
        <dbReference type="Proteomes" id="UP000252914"/>
    </source>
</evidence>
<dbReference type="CDD" id="cd06261">
    <property type="entry name" value="TM_PBP2"/>
    <property type="match status" value="1"/>
</dbReference>
<feature type="domain" description="ABC transmembrane type-1" evidence="9">
    <location>
        <begin position="103"/>
        <end position="322"/>
    </location>
</feature>
<feature type="transmembrane region" description="Helical" evidence="7">
    <location>
        <begin position="265"/>
        <end position="283"/>
    </location>
</feature>
<feature type="transmembrane region" description="Helical" evidence="7">
    <location>
        <begin position="235"/>
        <end position="259"/>
    </location>
</feature>
<evidence type="ECO:0000256" key="6">
    <source>
        <dbReference type="ARBA" id="ARBA00023136"/>
    </source>
</evidence>
<dbReference type="GO" id="GO:0005886">
    <property type="term" value="C:plasma membrane"/>
    <property type="evidence" value="ECO:0007669"/>
    <property type="project" value="UniProtKB-SubCell"/>
</dbReference>
<dbReference type="SUPFAM" id="SSF161098">
    <property type="entry name" value="MetI-like"/>
    <property type="match status" value="1"/>
</dbReference>
<dbReference type="PROSITE" id="PS50928">
    <property type="entry name" value="ABC_TM1"/>
    <property type="match status" value="1"/>
</dbReference>
<evidence type="ECO:0000256" key="3">
    <source>
        <dbReference type="ARBA" id="ARBA00022475"/>
    </source>
</evidence>
<feature type="region of interest" description="Disordered" evidence="8">
    <location>
        <begin position="1"/>
        <end position="30"/>
    </location>
</feature>
<dbReference type="EMBL" id="QOIN01000053">
    <property type="protein sequence ID" value="RCG17880.1"/>
    <property type="molecule type" value="Genomic_DNA"/>
</dbReference>
<evidence type="ECO:0000256" key="5">
    <source>
        <dbReference type="ARBA" id="ARBA00022989"/>
    </source>
</evidence>
<organism evidence="10 11">
    <name type="scientific">Streptomyces diacarni</name>
    <dbReference type="NCBI Taxonomy" id="2800381"/>
    <lineage>
        <taxon>Bacteria</taxon>
        <taxon>Bacillati</taxon>
        <taxon>Actinomycetota</taxon>
        <taxon>Actinomycetes</taxon>
        <taxon>Kitasatosporales</taxon>
        <taxon>Streptomycetaceae</taxon>
        <taxon>Streptomyces</taxon>
    </lineage>
</organism>
<accession>A0A367EL02</accession>
<dbReference type="PANTHER" id="PTHR30193">
    <property type="entry name" value="ABC TRANSPORTER PERMEASE PROTEIN"/>
    <property type="match status" value="1"/>
</dbReference>
<dbReference type="InterPro" id="IPR051393">
    <property type="entry name" value="ABC_transporter_permease"/>
</dbReference>
<gene>
    <name evidence="10" type="ORF">DTL70_26890</name>
</gene>
<proteinExistence type="inferred from homology"/>
<protein>
    <submittedName>
        <fullName evidence="10">Sugar ABC transporter permease</fullName>
    </submittedName>
</protein>
<keyword evidence="4 7" id="KW-0812">Transmembrane</keyword>
<dbReference type="Proteomes" id="UP000252914">
    <property type="component" value="Unassembled WGS sequence"/>
</dbReference>
<name>A0A367EL02_9ACTN</name>
<keyword evidence="11" id="KW-1185">Reference proteome</keyword>
<feature type="transmembrane region" description="Helical" evidence="7">
    <location>
        <begin position="142"/>
        <end position="161"/>
    </location>
</feature>
<keyword evidence="5 7" id="KW-1133">Transmembrane helix</keyword>
<feature type="transmembrane region" description="Helical" evidence="7">
    <location>
        <begin position="192"/>
        <end position="214"/>
    </location>
</feature>
<dbReference type="Pfam" id="PF00528">
    <property type="entry name" value="BPD_transp_1"/>
    <property type="match status" value="1"/>
</dbReference>
<dbReference type="SUPFAM" id="SSF160964">
    <property type="entry name" value="MalF N-terminal region-like"/>
    <property type="match status" value="1"/>
</dbReference>
<evidence type="ECO:0000313" key="10">
    <source>
        <dbReference type="EMBL" id="RCG17880.1"/>
    </source>
</evidence>
<keyword evidence="2 7" id="KW-0813">Transport</keyword>
<feature type="transmembrane region" description="Helical" evidence="7">
    <location>
        <begin position="45"/>
        <end position="64"/>
    </location>
</feature>
<sequence>MSVDVEATAAAKPASPPPSEGAARSASSQRALRKRERRFLHRDKWWGYALIAPAGLGLAVFYLWPVLQTLYFSFTEWGPFGGTSWIGLENYRTMLHDPEVWQSLGNSLIYTVLVLLGIPVSMVLAVLLNLKGMRGTGFYRTLYFLPVVTMPAAVAVVWRWLYNGDVGILNQALDAIGVDGTYWVSDPGVVRFAVAAVGVWMTVGYNMILLLAGLQGIPQDYYEAASLDGAGRVRQFFSVTLPLLSPTLFFTTVLSVIQSLQVFDLIYMILGANTSVGVTNPAYSEGQTIVMLFFQKSFYDNQRAYGAAIVCVLFVLIMALTALQFRLQKRWVHYD</sequence>
<keyword evidence="6 7" id="KW-0472">Membrane</keyword>